<organism evidence="1 2">
    <name type="scientific">Trebonia kvetii</name>
    <dbReference type="NCBI Taxonomy" id="2480626"/>
    <lineage>
        <taxon>Bacteria</taxon>
        <taxon>Bacillati</taxon>
        <taxon>Actinomycetota</taxon>
        <taxon>Actinomycetes</taxon>
        <taxon>Streptosporangiales</taxon>
        <taxon>Treboniaceae</taxon>
        <taxon>Trebonia</taxon>
    </lineage>
</organism>
<gene>
    <name evidence="1" type="ORF">EAS64_30480</name>
</gene>
<protein>
    <submittedName>
        <fullName evidence="1">Uncharacterized protein</fullName>
    </submittedName>
</protein>
<dbReference type="RefSeq" id="WP_145858643.1">
    <property type="nucleotide sequence ID" value="NZ_RPFW01000006.1"/>
</dbReference>
<dbReference type="AlphaFoldDB" id="A0A6P2BRZ5"/>
<evidence type="ECO:0000313" key="1">
    <source>
        <dbReference type="EMBL" id="TVZ01784.1"/>
    </source>
</evidence>
<name>A0A6P2BRZ5_9ACTN</name>
<accession>A0A6P2BRZ5</accession>
<reference evidence="1 2" key="1">
    <citation type="submission" date="2018-11" db="EMBL/GenBank/DDBJ databases">
        <title>Trebonia kvetii gen.nov., sp.nov., a novel acidophilic actinobacterium, and proposal of the new actinobacterial family Treboniaceae fam. nov.</title>
        <authorList>
            <person name="Rapoport D."/>
            <person name="Sagova-Mareckova M."/>
            <person name="Sedlacek I."/>
            <person name="Provaznik J."/>
            <person name="Kralova S."/>
            <person name="Pavlinic D."/>
            <person name="Benes V."/>
            <person name="Kopecky J."/>
        </authorList>
    </citation>
    <scope>NUCLEOTIDE SEQUENCE [LARGE SCALE GENOMIC DNA]</scope>
    <source>
        <strain evidence="1 2">15Tr583</strain>
    </source>
</reference>
<proteinExistence type="predicted"/>
<sequence length="59" mass="5947">MTALSAGSMLSGFASVVADDLAPHTATWQLEHTATSAGATLSCAQPAMRCGAGRALQRV</sequence>
<evidence type="ECO:0000313" key="2">
    <source>
        <dbReference type="Proteomes" id="UP000460272"/>
    </source>
</evidence>
<dbReference type="EMBL" id="RPFW01000006">
    <property type="protein sequence ID" value="TVZ01784.1"/>
    <property type="molecule type" value="Genomic_DNA"/>
</dbReference>
<dbReference type="Proteomes" id="UP000460272">
    <property type="component" value="Unassembled WGS sequence"/>
</dbReference>
<keyword evidence="2" id="KW-1185">Reference proteome</keyword>
<comment type="caution">
    <text evidence="1">The sequence shown here is derived from an EMBL/GenBank/DDBJ whole genome shotgun (WGS) entry which is preliminary data.</text>
</comment>